<name>A0AAV5ULV7_9BILA</name>
<feature type="non-terminal residue" evidence="6">
    <location>
        <position position="1"/>
    </location>
</feature>
<evidence type="ECO:0000256" key="2">
    <source>
        <dbReference type="ARBA" id="ARBA00022771"/>
    </source>
</evidence>
<dbReference type="EMBL" id="BTSX01000006">
    <property type="protein sequence ID" value="GMT07287.1"/>
    <property type="molecule type" value="Genomic_DNA"/>
</dbReference>
<dbReference type="SMART" id="SM00184">
    <property type="entry name" value="RING"/>
    <property type="match status" value="2"/>
</dbReference>
<evidence type="ECO:0000256" key="3">
    <source>
        <dbReference type="ARBA" id="ARBA00022833"/>
    </source>
</evidence>
<sequence length="137" mass="14857">ARFSRRCHGCGNPHPSDRVILTACGHAVCRTCADARATKAMECPDCAKRSSFLRLYEERVSVDNFPTQADGAPHFSRACGVCYAPNPAARGVVKTCGHVACLACIEQLKRGDRVKCPFCIENAPIVRLIEHLLSTVG</sequence>
<gene>
    <name evidence="6" type="ORF">PENTCL1PPCAC_29461</name>
</gene>
<comment type="caution">
    <text evidence="6">The sequence shown here is derived from an EMBL/GenBank/DDBJ whole genome shotgun (WGS) entry which is preliminary data.</text>
</comment>
<feature type="non-terminal residue" evidence="6">
    <location>
        <position position="137"/>
    </location>
</feature>
<proteinExistence type="predicted"/>
<dbReference type="PROSITE" id="PS00518">
    <property type="entry name" value="ZF_RING_1"/>
    <property type="match status" value="1"/>
</dbReference>
<evidence type="ECO:0000313" key="6">
    <source>
        <dbReference type="EMBL" id="GMT07287.1"/>
    </source>
</evidence>
<keyword evidence="1" id="KW-0479">Metal-binding</keyword>
<accession>A0AAV5ULV7</accession>
<reference evidence="6" key="1">
    <citation type="submission" date="2023-10" db="EMBL/GenBank/DDBJ databases">
        <title>Genome assembly of Pristionchus species.</title>
        <authorList>
            <person name="Yoshida K."/>
            <person name="Sommer R.J."/>
        </authorList>
    </citation>
    <scope>NUCLEOTIDE SEQUENCE</scope>
    <source>
        <strain evidence="6">RS0144</strain>
    </source>
</reference>
<keyword evidence="3" id="KW-0862">Zinc</keyword>
<dbReference type="AlphaFoldDB" id="A0AAV5ULV7"/>
<dbReference type="CDD" id="cd16449">
    <property type="entry name" value="RING-HC"/>
    <property type="match status" value="1"/>
</dbReference>
<organism evidence="6 7">
    <name type="scientific">Pristionchus entomophagus</name>
    <dbReference type="NCBI Taxonomy" id="358040"/>
    <lineage>
        <taxon>Eukaryota</taxon>
        <taxon>Metazoa</taxon>
        <taxon>Ecdysozoa</taxon>
        <taxon>Nematoda</taxon>
        <taxon>Chromadorea</taxon>
        <taxon>Rhabditida</taxon>
        <taxon>Rhabditina</taxon>
        <taxon>Diplogasteromorpha</taxon>
        <taxon>Diplogasteroidea</taxon>
        <taxon>Neodiplogasteridae</taxon>
        <taxon>Pristionchus</taxon>
    </lineage>
</organism>
<dbReference type="PANTHER" id="PTHR16450">
    <property type="entry name" value="RING FINGER PROTEIN 186"/>
    <property type="match status" value="1"/>
</dbReference>
<dbReference type="PROSITE" id="PS50089">
    <property type="entry name" value="ZF_RING_2"/>
    <property type="match status" value="2"/>
</dbReference>
<dbReference type="Pfam" id="PF14634">
    <property type="entry name" value="zf-RING_5"/>
    <property type="match status" value="2"/>
</dbReference>
<evidence type="ECO:0000259" key="5">
    <source>
        <dbReference type="PROSITE" id="PS50089"/>
    </source>
</evidence>
<dbReference type="Gene3D" id="3.30.40.10">
    <property type="entry name" value="Zinc/RING finger domain, C3HC4 (zinc finger)"/>
    <property type="match status" value="2"/>
</dbReference>
<dbReference type="SUPFAM" id="SSF57850">
    <property type="entry name" value="RING/U-box"/>
    <property type="match status" value="2"/>
</dbReference>
<evidence type="ECO:0000256" key="4">
    <source>
        <dbReference type="PROSITE-ProRule" id="PRU00175"/>
    </source>
</evidence>
<dbReference type="GO" id="GO:0008270">
    <property type="term" value="F:zinc ion binding"/>
    <property type="evidence" value="ECO:0007669"/>
    <property type="project" value="UniProtKB-KW"/>
</dbReference>
<dbReference type="Proteomes" id="UP001432027">
    <property type="component" value="Unassembled WGS sequence"/>
</dbReference>
<dbReference type="InterPro" id="IPR017907">
    <property type="entry name" value="Znf_RING_CS"/>
</dbReference>
<feature type="domain" description="RING-type" evidence="5">
    <location>
        <begin position="7"/>
        <end position="46"/>
    </location>
</feature>
<keyword evidence="7" id="KW-1185">Reference proteome</keyword>
<dbReference type="InterPro" id="IPR001841">
    <property type="entry name" value="Znf_RING"/>
</dbReference>
<evidence type="ECO:0000313" key="7">
    <source>
        <dbReference type="Proteomes" id="UP001432027"/>
    </source>
</evidence>
<protein>
    <recommendedName>
        <fullName evidence="5">RING-type domain-containing protein</fullName>
    </recommendedName>
</protein>
<evidence type="ECO:0000256" key="1">
    <source>
        <dbReference type="ARBA" id="ARBA00022723"/>
    </source>
</evidence>
<feature type="domain" description="RING-type" evidence="5">
    <location>
        <begin position="79"/>
        <end position="119"/>
    </location>
</feature>
<dbReference type="InterPro" id="IPR013083">
    <property type="entry name" value="Znf_RING/FYVE/PHD"/>
</dbReference>
<dbReference type="PANTHER" id="PTHR16450:SF1">
    <property type="entry name" value="PROTEIN CBG12045"/>
    <property type="match status" value="1"/>
</dbReference>
<keyword evidence="2 4" id="KW-0863">Zinc-finger</keyword>